<evidence type="ECO:0000256" key="3">
    <source>
        <dbReference type="SAM" id="MobiDB-lite"/>
    </source>
</evidence>
<sequence>MRDVLIVGGGVSGLAAGIFTARAGLDTLVVDGGESILARNASLENYPGFPDGIDARLYLRMAREQAKSAGCKFELGHVTSAEPIDDTDLEAGFRVDTEGGEPLEARRLIAASWSDSEWLTPLDVGREQRGSKYMVRVDDGGRTAVDGVYAAGRIAGEPHQTIVAAGHGAKVGLAAIHDSDAAFYHDWVAPEGYFTGRDREVPPGCEEIDDEERLERDERARETMREWLAAPFDDEPTMHPSVETE</sequence>
<dbReference type="PRINTS" id="PR00368">
    <property type="entry name" value="FADPNR"/>
</dbReference>
<dbReference type="Pfam" id="PF07992">
    <property type="entry name" value="Pyr_redox_2"/>
    <property type="match status" value="1"/>
</dbReference>
<protein>
    <submittedName>
        <fullName evidence="5">NAD(P)/FAD-dependent oxidoreductase</fullName>
    </submittedName>
</protein>
<dbReference type="EMBL" id="JAOPKA010000004">
    <property type="protein sequence ID" value="MCU4741444.1"/>
    <property type="molecule type" value="Genomic_DNA"/>
</dbReference>
<dbReference type="SUPFAM" id="SSF51905">
    <property type="entry name" value="FAD/NAD(P)-binding domain"/>
    <property type="match status" value="1"/>
</dbReference>
<accession>A0AAP2YXN9</accession>
<name>A0AAP2YXN9_9EURY</name>
<dbReference type="RefSeq" id="WP_338003281.1">
    <property type="nucleotide sequence ID" value="NZ_JAOPKA010000004.1"/>
</dbReference>
<dbReference type="PRINTS" id="PR00469">
    <property type="entry name" value="PNDRDTASEII"/>
</dbReference>
<evidence type="ECO:0000256" key="1">
    <source>
        <dbReference type="ARBA" id="ARBA00022630"/>
    </source>
</evidence>
<dbReference type="InterPro" id="IPR036188">
    <property type="entry name" value="FAD/NAD-bd_sf"/>
</dbReference>
<comment type="caution">
    <text evidence="5">The sequence shown here is derived from an EMBL/GenBank/DDBJ whole genome shotgun (WGS) entry which is preliminary data.</text>
</comment>
<dbReference type="InterPro" id="IPR023753">
    <property type="entry name" value="FAD/NAD-binding_dom"/>
</dbReference>
<evidence type="ECO:0000313" key="5">
    <source>
        <dbReference type="EMBL" id="MCU4741444.1"/>
    </source>
</evidence>
<keyword evidence="2" id="KW-0560">Oxidoreductase</keyword>
<gene>
    <name evidence="5" type="ORF">OB960_08515</name>
</gene>
<dbReference type="GO" id="GO:0016491">
    <property type="term" value="F:oxidoreductase activity"/>
    <property type="evidence" value="ECO:0007669"/>
    <property type="project" value="UniProtKB-KW"/>
</dbReference>
<dbReference type="InterPro" id="IPR050097">
    <property type="entry name" value="Ferredoxin-NADP_redctase_2"/>
</dbReference>
<dbReference type="PANTHER" id="PTHR48105">
    <property type="entry name" value="THIOREDOXIN REDUCTASE 1-RELATED-RELATED"/>
    <property type="match status" value="1"/>
</dbReference>
<feature type="domain" description="FAD/NAD(P)-binding" evidence="4">
    <location>
        <begin position="4"/>
        <end position="168"/>
    </location>
</feature>
<dbReference type="Proteomes" id="UP001321018">
    <property type="component" value="Unassembled WGS sequence"/>
</dbReference>
<evidence type="ECO:0000313" key="6">
    <source>
        <dbReference type="Proteomes" id="UP001321018"/>
    </source>
</evidence>
<dbReference type="Gene3D" id="3.50.50.60">
    <property type="entry name" value="FAD/NAD(P)-binding domain"/>
    <property type="match status" value="1"/>
</dbReference>
<keyword evidence="1" id="KW-0285">Flavoprotein</keyword>
<reference evidence="5" key="1">
    <citation type="submission" date="2022-09" db="EMBL/GenBank/DDBJ databases">
        <title>Enrichment on poylsaccharides allowed isolation of novel metabolic and taxonomic groups of Haloarchaea.</title>
        <authorList>
            <person name="Sorokin D.Y."/>
            <person name="Elcheninov A.G."/>
            <person name="Khizhniak T.V."/>
            <person name="Kolganova T.V."/>
            <person name="Kublanov I.V."/>
        </authorList>
    </citation>
    <scope>NUCLEOTIDE SEQUENCE</scope>
    <source>
        <strain evidence="5">AArc-xg1-1</strain>
    </source>
</reference>
<feature type="region of interest" description="Disordered" evidence="3">
    <location>
        <begin position="200"/>
        <end position="219"/>
    </location>
</feature>
<evidence type="ECO:0000256" key="2">
    <source>
        <dbReference type="ARBA" id="ARBA00023002"/>
    </source>
</evidence>
<proteinExistence type="predicted"/>
<dbReference type="AlphaFoldDB" id="A0AAP2YXN9"/>
<evidence type="ECO:0000259" key="4">
    <source>
        <dbReference type="Pfam" id="PF07992"/>
    </source>
</evidence>
<organism evidence="5 6">
    <name type="scientific">Natronoglomus mannanivorans</name>
    <dbReference type="NCBI Taxonomy" id="2979990"/>
    <lineage>
        <taxon>Archaea</taxon>
        <taxon>Methanobacteriati</taxon>
        <taxon>Methanobacteriota</taxon>
        <taxon>Stenosarchaea group</taxon>
        <taxon>Halobacteria</taxon>
        <taxon>Halobacteriales</taxon>
        <taxon>Natrialbaceae</taxon>
        <taxon>Natronoglomus</taxon>
    </lineage>
</organism>